<keyword evidence="5" id="KW-1185">Reference proteome</keyword>
<sequence>MAFFTDVFKNIIHEEKKKITFVCILRGVSSSLRSLDLSYNSLEEIPLPALRGLRKLNWLNMHSNHLTTLEGDWGYVADTLSNAFFGDNSISAVPRSFSTFAALVWLNLDNNNMADLPEGVLPPNLVTLSLNLNLFESMPRSLASLAFLNWLYMRGNDIRRLELPQFASQELEMLDVSDNSIESISFSPGNNTLRIKDLNLSGNRLRSLARDSFARVLVRRIHLSSNGMRSIDDGAFLGLEDSLEYLNLENNELGQLPGAVSSLHELAYLYLANNQIRELNNVSFAEFTSNLKALSLASNQLQVVPTNSLVGCSNLLHLNLGYNKIHKVEPGDFDWASSLEILLLRNNVLTQLKAQTFRGASKLKELSLSFNHLSDLSEETFVGLEDSLEILELSFAFSTDVFPQRALRPLSSLHWLVLDNNNFHAIEPTAFYTFQQLRYINLESNRLHYLPERIFLADVHAELRDVKLGYNFLESIPESTFHNLTELRALDLTGNKIRSLAADSVRNCPKLVTLSLANNRISSLDSAAFVALYGLRFLHLELNKLTALDFETFADRRVAAVGQSSGVRLRDSLAVAVAATLAPGIPSDPHGLAVGRASASQLGQSRRLPRVDGPTLSRARSDPPQSGRTEHGLPGLGPQRRLSLPQGRAEAPHGLLRCGAARARLQSVAQLRDASTAINQSSSLTHTHTDKKNISQEKNETLNNFLPVNIVLITWVNFLRR</sequence>
<dbReference type="SUPFAM" id="SSF52058">
    <property type="entry name" value="L domain-like"/>
    <property type="match status" value="2"/>
</dbReference>
<dbReference type="OrthoDB" id="10022853at2759"/>
<dbReference type="InterPro" id="IPR001611">
    <property type="entry name" value="Leu-rich_rpt"/>
</dbReference>
<keyword evidence="1" id="KW-0433">Leucine-rich repeat</keyword>
<proteinExistence type="predicted"/>
<protein>
    <recommendedName>
        <fullName evidence="6">Chaoptin</fullName>
    </recommendedName>
</protein>
<feature type="region of interest" description="Disordered" evidence="3">
    <location>
        <begin position="588"/>
        <end position="650"/>
    </location>
</feature>
<evidence type="ECO:0000313" key="4">
    <source>
        <dbReference type="EMBL" id="CAB0028563.1"/>
    </source>
</evidence>
<dbReference type="FunFam" id="3.80.10.10:FF:001164">
    <property type="entry name" value="GH01279p"/>
    <property type="match status" value="1"/>
</dbReference>
<dbReference type="PANTHER" id="PTHR45617:SF173">
    <property type="entry name" value="RE54577P"/>
    <property type="match status" value="1"/>
</dbReference>
<dbReference type="AlphaFoldDB" id="A0A6H5HZY3"/>
<dbReference type="SMART" id="SM00364">
    <property type="entry name" value="LRR_BAC"/>
    <property type="match status" value="7"/>
</dbReference>
<accession>A0A6H5HZY3</accession>
<name>A0A6H5HZY3_9HYME</name>
<dbReference type="Gene3D" id="3.80.10.10">
    <property type="entry name" value="Ribonuclease Inhibitor"/>
    <property type="match status" value="5"/>
</dbReference>
<organism evidence="4 5">
    <name type="scientific">Trichogramma brassicae</name>
    <dbReference type="NCBI Taxonomy" id="86971"/>
    <lineage>
        <taxon>Eukaryota</taxon>
        <taxon>Metazoa</taxon>
        <taxon>Ecdysozoa</taxon>
        <taxon>Arthropoda</taxon>
        <taxon>Hexapoda</taxon>
        <taxon>Insecta</taxon>
        <taxon>Pterygota</taxon>
        <taxon>Neoptera</taxon>
        <taxon>Endopterygota</taxon>
        <taxon>Hymenoptera</taxon>
        <taxon>Apocrita</taxon>
        <taxon>Proctotrupomorpha</taxon>
        <taxon>Chalcidoidea</taxon>
        <taxon>Trichogrammatidae</taxon>
        <taxon>Trichogramma</taxon>
    </lineage>
</organism>
<dbReference type="EMBL" id="CADCXV010000158">
    <property type="protein sequence ID" value="CAB0028563.1"/>
    <property type="molecule type" value="Genomic_DNA"/>
</dbReference>
<evidence type="ECO:0000256" key="1">
    <source>
        <dbReference type="ARBA" id="ARBA00022614"/>
    </source>
</evidence>
<dbReference type="Proteomes" id="UP000479190">
    <property type="component" value="Unassembled WGS sequence"/>
</dbReference>
<dbReference type="InterPro" id="IPR003591">
    <property type="entry name" value="Leu-rich_rpt_typical-subtyp"/>
</dbReference>
<dbReference type="Pfam" id="PF13855">
    <property type="entry name" value="LRR_8"/>
    <property type="match status" value="5"/>
</dbReference>
<evidence type="ECO:0008006" key="6">
    <source>
        <dbReference type="Google" id="ProtNLM"/>
    </source>
</evidence>
<evidence type="ECO:0000256" key="2">
    <source>
        <dbReference type="ARBA" id="ARBA00022737"/>
    </source>
</evidence>
<keyword evidence="2" id="KW-0677">Repeat</keyword>
<reference evidence="4 5" key="1">
    <citation type="submission" date="2020-02" db="EMBL/GenBank/DDBJ databases">
        <authorList>
            <person name="Ferguson B K."/>
        </authorList>
    </citation>
    <scope>NUCLEOTIDE SEQUENCE [LARGE SCALE GENOMIC DNA]</scope>
</reference>
<evidence type="ECO:0000313" key="5">
    <source>
        <dbReference type="Proteomes" id="UP000479190"/>
    </source>
</evidence>
<gene>
    <name evidence="4" type="ORF">TBRA_LOCUS719</name>
</gene>
<evidence type="ECO:0000256" key="3">
    <source>
        <dbReference type="SAM" id="MobiDB-lite"/>
    </source>
</evidence>
<dbReference type="PANTHER" id="PTHR45617">
    <property type="entry name" value="LEUCINE RICH REPEAT FAMILY PROTEIN"/>
    <property type="match status" value="1"/>
</dbReference>
<dbReference type="PROSITE" id="PS51450">
    <property type="entry name" value="LRR"/>
    <property type="match status" value="6"/>
</dbReference>
<dbReference type="SMART" id="SM00365">
    <property type="entry name" value="LRR_SD22"/>
    <property type="match status" value="6"/>
</dbReference>
<dbReference type="SMART" id="SM00369">
    <property type="entry name" value="LRR_TYP"/>
    <property type="match status" value="18"/>
</dbReference>
<dbReference type="InterPro" id="IPR032675">
    <property type="entry name" value="LRR_dom_sf"/>
</dbReference>